<keyword evidence="2" id="KW-0238">DNA-binding</keyword>
<proteinExistence type="predicted"/>
<protein>
    <submittedName>
        <fullName evidence="5">AraC-like DNA-binding protein</fullName>
    </submittedName>
</protein>
<dbReference type="PANTHER" id="PTHR43280">
    <property type="entry name" value="ARAC-FAMILY TRANSCRIPTIONAL REGULATOR"/>
    <property type="match status" value="1"/>
</dbReference>
<evidence type="ECO:0000256" key="2">
    <source>
        <dbReference type="ARBA" id="ARBA00023125"/>
    </source>
</evidence>
<dbReference type="GO" id="GO:0003700">
    <property type="term" value="F:DNA-binding transcription factor activity"/>
    <property type="evidence" value="ECO:0007669"/>
    <property type="project" value="InterPro"/>
</dbReference>
<dbReference type="RefSeq" id="WP_109627444.1">
    <property type="nucleotide sequence ID" value="NZ_CABJAT010000003.1"/>
</dbReference>
<dbReference type="AlphaFoldDB" id="A0AB73T2L2"/>
<dbReference type="Gene3D" id="1.10.10.60">
    <property type="entry name" value="Homeodomain-like"/>
    <property type="match status" value="2"/>
</dbReference>
<keyword evidence="3" id="KW-0804">Transcription</keyword>
<comment type="caution">
    <text evidence="5">The sequence shown here is derived from an EMBL/GenBank/DDBJ whole genome shotgun (WGS) entry which is preliminary data.</text>
</comment>
<accession>A0AB73T2L2</accession>
<reference evidence="5 6" key="1">
    <citation type="submission" date="2018-05" db="EMBL/GenBank/DDBJ databases">
        <authorList>
            <person name="Goeker M."/>
            <person name="Huntemann M."/>
            <person name="Clum A."/>
            <person name="Pillay M."/>
            <person name="Palaniappan K."/>
            <person name="Varghese N."/>
            <person name="Mikhailova N."/>
            <person name="Stamatis D."/>
            <person name="Reddy T."/>
            <person name="Daum C."/>
            <person name="Shapiro N."/>
            <person name="Ivanova N."/>
            <person name="Kyrpides N."/>
            <person name="Woyke T."/>
        </authorList>
    </citation>
    <scope>NUCLEOTIDE SEQUENCE [LARGE SCALE GENOMIC DNA]</scope>
    <source>
        <strain evidence="5 6">DSM 26524</strain>
    </source>
</reference>
<evidence type="ECO:0000313" key="5">
    <source>
        <dbReference type="EMBL" id="PWJ74732.1"/>
    </source>
</evidence>
<name>A0AB73T2L2_9FIRM</name>
<evidence type="ECO:0000256" key="3">
    <source>
        <dbReference type="ARBA" id="ARBA00023163"/>
    </source>
</evidence>
<dbReference type="InterPro" id="IPR009057">
    <property type="entry name" value="Homeodomain-like_sf"/>
</dbReference>
<sequence length="246" mass="28135">MELLAWGNTELDSSWSVTEKSNCSYIRIYHLTSGSICYSDTAMSCALDTEAVYILPSHAPFTMKPAPGTDTHCTWLHMNIYPVLVKELLSIPYTQKQALLFSLMRCIMEEAYPPAASLSHCAEIFIQDLYQMGCLEKPDPAFSPVLDYLCVHFSEDISISDTARQFGYTPEHFIRKFKKETGSTPYQFLTGYRMGKCCELLRKGYPVSSVCALTGYHDIKTFDRAFKKYHGRTASEYQKYFKKIYP</sequence>
<organism evidence="5 6">
    <name type="scientific">Murimonas intestini</name>
    <dbReference type="NCBI Taxonomy" id="1337051"/>
    <lineage>
        <taxon>Bacteria</taxon>
        <taxon>Bacillati</taxon>
        <taxon>Bacillota</taxon>
        <taxon>Clostridia</taxon>
        <taxon>Lachnospirales</taxon>
        <taxon>Lachnospiraceae</taxon>
        <taxon>Murimonas</taxon>
    </lineage>
</organism>
<evidence type="ECO:0000259" key="4">
    <source>
        <dbReference type="PROSITE" id="PS01124"/>
    </source>
</evidence>
<dbReference type="GO" id="GO:0043565">
    <property type="term" value="F:sequence-specific DNA binding"/>
    <property type="evidence" value="ECO:0007669"/>
    <property type="project" value="InterPro"/>
</dbReference>
<dbReference type="Pfam" id="PF12833">
    <property type="entry name" value="HTH_18"/>
    <property type="match status" value="1"/>
</dbReference>
<dbReference type="PANTHER" id="PTHR43280:SF2">
    <property type="entry name" value="HTH-TYPE TRANSCRIPTIONAL REGULATOR EXSA"/>
    <property type="match status" value="1"/>
</dbReference>
<dbReference type="EMBL" id="QGGY01000008">
    <property type="protein sequence ID" value="PWJ74732.1"/>
    <property type="molecule type" value="Genomic_DNA"/>
</dbReference>
<keyword evidence="6" id="KW-1185">Reference proteome</keyword>
<evidence type="ECO:0000256" key="1">
    <source>
        <dbReference type="ARBA" id="ARBA00023015"/>
    </source>
</evidence>
<evidence type="ECO:0000313" key="6">
    <source>
        <dbReference type="Proteomes" id="UP000245412"/>
    </source>
</evidence>
<dbReference type="PROSITE" id="PS01124">
    <property type="entry name" value="HTH_ARAC_FAMILY_2"/>
    <property type="match status" value="1"/>
</dbReference>
<dbReference type="SUPFAM" id="SSF46689">
    <property type="entry name" value="Homeodomain-like"/>
    <property type="match status" value="2"/>
</dbReference>
<dbReference type="InterPro" id="IPR018060">
    <property type="entry name" value="HTH_AraC"/>
</dbReference>
<dbReference type="SMART" id="SM00342">
    <property type="entry name" value="HTH_ARAC"/>
    <property type="match status" value="1"/>
</dbReference>
<feature type="domain" description="HTH araC/xylS-type" evidence="4">
    <location>
        <begin position="143"/>
        <end position="240"/>
    </location>
</feature>
<dbReference type="Proteomes" id="UP000245412">
    <property type="component" value="Unassembled WGS sequence"/>
</dbReference>
<keyword evidence="1" id="KW-0805">Transcription regulation</keyword>
<gene>
    <name evidence="5" type="ORF">C7383_108162</name>
</gene>